<keyword evidence="3" id="KW-1185">Reference proteome</keyword>
<comment type="caution">
    <text evidence="2">The sequence shown here is derived from an EMBL/GenBank/DDBJ whole genome shotgun (WGS) entry which is preliminary data.</text>
</comment>
<evidence type="ECO:0000313" key="3">
    <source>
        <dbReference type="Proteomes" id="UP001199106"/>
    </source>
</evidence>
<name>A0AAD4II28_9PLEO</name>
<feature type="region of interest" description="Disordered" evidence="1">
    <location>
        <begin position="1"/>
        <end position="66"/>
    </location>
</feature>
<gene>
    <name evidence="2" type="ORF">G6011_04826</name>
</gene>
<sequence length="127" mass="14610">MIADADEQTLPITSPKDVDVATSATAEPKLDSSRTQVETDGLAHKNKTTTWEPEEKEETASDPLLHEELAKMQKGVEEWKMAYEEQSKKVEAEKSWLYEIHIAYVNSQAKLKERQREGERRKNEYMA</sequence>
<evidence type="ECO:0000256" key="1">
    <source>
        <dbReference type="SAM" id="MobiDB-lite"/>
    </source>
</evidence>
<evidence type="ECO:0000313" key="2">
    <source>
        <dbReference type="EMBL" id="KAG9194791.1"/>
    </source>
</evidence>
<protein>
    <submittedName>
        <fullName evidence="2">Uncharacterized protein</fullName>
    </submittedName>
</protein>
<organism evidence="2 3">
    <name type="scientific">Alternaria panax</name>
    <dbReference type="NCBI Taxonomy" id="48097"/>
    <lineage>
        <taxon>Eukaryota</taxon>
        <taxon>Fungi</taxon>
        <taxon>Dikarya</taxon>
        <taxon>Ascomycota</taxon>
        <taxon>Pezizomycotina</taxon>
        <taxon>Dothideomycetes</taxon>
        <taxon>Pleosporomycetidae</taxon>
        <taxon>Pleosporales</taxon>
        <taxon>Pleosporineae</taxon>
        <taxon>Pleosporaceae</taxon>
        <taxon>Alternaria</taxon>
        <taxon>Alternaria sect. Panax</taxon>
    </lineage>
</organism>
<dbReference type="AlphaFoldDB" id="A0AAD4II28"/>
<dbReference type="Proteomes" id="UP001199106">
    <property type="component" value="Unassembled WGS sequence"/>
</dbReference>
<proteinExistence type="predicted"/>
<reference evidence="2" key="1">
    <citation type="submission" date="2021-07" db="EMBL/GenBank/DDBJ databases">
        <title>Genome Resource of American Ginseng Black Spot Pathogen Alternaria panax.</title>
        <authorList>
            <person name="Qiu C."/>
            <person name="Wang W."/>
            <person name="Liu Z."/>
        </authorList>
    </citation>
    <scope>NUCLEOTIDE SEQUENCE</scope>
    <source>
        <strain evidence="2">BNCC115425</strain>
    </source>
</reference>
<accession>A0AAD4II28</accession>
<dbReference type="EMBL" id="JAANER010000002">
    <property type="protein sequence ID" value="KAG9194791.1"/>
    <property type="molecule type" value="Genomic_DNA"/>
</dbReference>